<keyword evidence="1" id="KW-0732">Signal</keyword>
<reference evidence="3 4" key="1">
    <citation type="submission" date="2018-08" db="EMBL/GenBank/DDBJ databases">
        <title>A genome reference for cultivated species of the human gut microbiota.</title>
        <authorList>
            <person name="Zou Y."/>
            <person name="Xue W."/>
            <person name="Luo G."/>
        </authorList>
    </citation>
    <scope>NUCLEOTIDE SEQUENCE [LARGE SCALE GENOMIC DNA]</scope>
    <source>
        <strain evidence="3 4">AF14-32</strain>
    </source>
</reference>
<comment type="caution">
    <text evidence="3">The sequence shown here is derived from an EMBL/GenBank/DDBJ whole genome shotgun (WGS) entry which is preliminary data.</text>
</comment>
<evidence type="ECO:0000256" key="1">
    <source>
        <dbReference type="SAM" id="SignalP"/>
    </source>
</evidence>
<dbReference type="RefSeq" id="WP_022393699.1">
    <property type="nucleotide sequence ID" value="NZ_QRZF01000001.1"/>
</dbReference>
<evidence type="ECO:0000313" key="4">
    <source>
        <dbReference type="Proteomes" id="UP000283850"/>
    </source>
</evidence>
<gene>
    <name evidence="3" type="ORF">DWW10_01630</name>
</gene>
<dbReference type="Proteomes" id="UP000283850">
    <property type="component" value="Unassembled WGS sequence"/>
</dbReference>
<protein>
    <submittedName>
        <fullName evidence="3">PorT family protein</fullName>
    </submittedName>
</protein>
<dbReference type="InterPro" id="IPR036709">
    <property type="entry name" value="Autotransporte_beta_dom_sf"/>
</dbReference>
<dbReference type="Pfam" id="PF13568">
    <property type="entry name" value="OMP_b-brl_2"/>
    <property type="match status" value="1"/>
</dbReference>
<evidence type="ECO:0000259" key="2">
    <source>
        <dbReference type="Pfam" id="PF13568"/>
    </source>
</evidence>
<sequence length="224" mass="24331">MKKILLFAVVMAMGLGSVNAQDNLKWGVVAGMNVSKMSTAGLGNKIGYHVGVRAELGLPQVANGLYLDAAALLSAKGAKTDAGDLGGINVNATYLEIPIHVGYKYAINENFNVFGSFGPYVGIGLFGKTKVDELDYDSSHELVNTSYKYNTFGDGYKRFDMGVGFNVGVEIQQKYRISLGYDFGFIKTNDSNFEEGDEDFEEMEIDLASGAKNRNLTISVAYMF</sequence>
<dbReference type="AlphaFoldDB" id="A0A412YLQ5"/>
<dbReference type="EMBL" id="QRZF01000001">
    <property type="protein sequence ID" value="RGV58356.1"/>
    <property type="molecule type" value="Genomic_DNA"/>
</dbReference>
<organism evidence="3 4">
    <name type="scientific">Bacteroides intestinalis</name>
    <dbReference type="NCBI Taxonomy" id="329854"/>
    <lineage>
        <taxon>Bacteria</taxon>
        <taxon>Pseudomonadati</taxon>
        <taxon>Bacteroidota</taxon>
        <taxon>Bacteroidia</taxon>
        <taxon>Bacteroidales</taxon>
        <taxon>Bacteroidaceae</taxon>
        <taxon>Bacteroides</taxon>
    </lineage>
</organism>
<feature type="domain" description="Outer membrane protein beta-barrel" evidence="2">
    <location>
        <begin position="19"/>
        <end position="188"/>
    </location>
</feature>
<feature type="chain" id="PRO_5019116637" evidence="1">
    <location>
        <begin position="21"/>
        <end position="224"/>
    </location>
</feature>
<dbReference type="SUPFAM" id="SSF103515">
    <property type="entry name" value="Autotransporter"/>
    <property type="match status" value="1"/>
</dbReference>
<evidence type="ECO:0000313" key="3">
    <source>
        <dbReference type="EMBL" id="RGV58356.1"/>
    </source>
</evidence>
<accession>A0A412YLQ5</accession>
<feature type="signal peptide" evidence="1">
    <location>
        <begin position="1"/>
        <end position="20"/>
    </location>
</feature>
<dbReference type="InterPro" id="IPR025665">
    <property type="entry name" value="Beta-barrel_OMP_2"/>
</dbReference>
<name>A0A412YLQ5_9BACE</name>
<proteinExistence type="predicted"/>